<evidence type="ECO:0000313" key="3">
    <source>
        <dbReference type="EMBL" id="KAF2482887.1"/>
    </source>
</evidence>
<feature type="transmembrane region" description="Helical" evidence="2">
    <location>
        <begin position="128"/>
        <end position="149"/>
    </location>
</feature>
<reference evidence="3" key="1">
    <citation type="journal article" date="2020" name="Stud. Mycol.">
        <title>101 Dothideomycetes genomes: a test case for predicting lifestyles and emergence of pathogens.</title>
        <authorList>
            <person name="Haridas S."/>
            <person name="Albert R."/>
            <person name="Binder M."/>
            <person name="Bloem J."/>
            <person name="Labutti K."/>
            <person name="Salamov A."/>
            <person name="Andreopoulos B."/>
            <person name="Baker S."/>
            <person name="Barry K."/>
            <person name="Bills G."/>
            <person name="Bluhm B."/>
            <person name="Cannon C."/>
            <person name="Castanera R."/>
            <person name="Culley D."/>
            <person name="Daum C."/>
            <person name="Ezra D."/>
            <person name="Gonzalez J."/>
            <person name="Henrissat B."/>
            <person name="Kuo A."/>
            <person name="Liang C."/>
            <person name="Lipzen A."/>
            <person name="Lutzoni F."/>
            <person name="Magnuson J."/>
            <person name="Mondo S."/>
            <person name="Nolan M."/>
            <person name="Ohm R."/>
            <person name="Pangilinan J."/>
            <person name="Park H.-J."/>
            <person name="Ramirez L."/>
            <person name="Alfaro M."/>
            <person name="Sun H."/>
            <person name="Tritt A."/>
            <person name="Yoshinaga Y."/>
            <person name="Zwiers L.-H."/>
            <person name="Turgeon B."/>
            <person name="Goodwin S."/>
            <person name="Spatafora J."/>
            <person name="Crous P."/>
            <person name="Grigoriev I."/>
        </authorList>
    </citation>
    <scope>NUCLEOTIDE SEQUENCE</scope>
    <source>
        <strain evidence="3">CBS 113389</strain>
    </source>
</reference>
<organism evidence="3 4">
    <name type="scientific">Neohortaea acidophila</name>
    <dbReference type="NCBI Taxonomy" id="245834"/>
    <lineage>
        <taxon>Eukaryota</taxon>
        <taxon>Fungi</taxon>
        <taxon>Dikarya</taxon>
        <taxon>Ascomycota</taxon>
        <taxon>Pezizomycotina</taxon>
        <taxon>Dothideomycetes</taxon>
        <taxon>Dothideomycetidae</taxon>
        <taxon>Mycosphaerellales</taxon>
        <taxon>Teratosphaeriaceae</taxon>
        <taxon>Neohortaea</taxon>
    </lineage>
</organism>
<dbReference type="OrthoDB" id="3627160at2759"/>
<keyword evidence="4" id="KW-1185">Reference proteome</keyword>
<proteinExistence type="predicted"/>
<sequence length="195" mass="21954">MGRPKQEDEFDPASDVQELLSVHSEDDDSPAPAELEPPGKTASPNEVRKYIVSLLQRRDVDLKQATQISAKWRLGTGEELREYDRHAYTLIFGLEDGWAIHKDVRAGLAPEDARIAEKKKQALKAKMYPRIWMSVTCLLASIATIGYGIHTARTPTWGTWNRDRGFSIIKIGVFAAVICVVGLFVNVLYLWVMLE</sequence>
<keyword evidence="2" id="KW-0472">Membrane</keyword>
<feature type="region of interest" description="Disordered" evidence="1">
    <location>
        <begin position="1"/>
        <end position="43"/>
    </location>
</feature>
<keyword evidence="2" id="KW-1133">Transmembrane helix</keyword>
<evidence type="ECO:0000313" key="4">
    <source>
        <dbReference type="Proteomes" id="UP000799767"/>
    </source>
</evidence>
<keyword evidence="2" id="KW-0812">Transmembrane</keyword>
<dbReference type="AlphaFoldDB" id="A0A6A6PUI7"/>
<dbReference type="EMBL" id="MU001635">
    <property type="protein sequence ID" value="KAF2482887.1"/>
    <property type="molecule type" value="Genomic_DNA"/>
</dbReference>
<evidence type="ECO:0000256" key="2">
    <source>
        <dbReference type="SAM" id="Phobius"/>
    </source>
</evidence>
<dbReference type="Proteomes" id="UP000799767">
    <property type="component" value="Unassembled WGS sequence"/>
</dbReference>
<dbReference type="RefSeq" id="XP_033589457.1">
    <property type="nucleotide sequence ID" value="XM_033733452.1"/>
</dbReference>
<feature type="transmembrane region" description="Helical" evidence="2">
    <location>
        <begin position="169"/>
        <end position="192"/>
    </location>
</feature>
<evidence type="ECO:0000256" key="1">
    <source>
        <dbReference type="SAM" id="MobiDB-lite"/>
    </source>
</evidence>
<accession>A0A6A6PUI7</accession>
<protein>
    <submittedName>
        <fullName evidence="3">Uncharacterized protein</fullName>
    </submittedName>
</protein>
<name>A0A6A6PUI7_9PEZI</name>
<gene>
    <name evidence="3" type="ORF">BDY17DRAFT_296433</name>
</gene>
<dbReference type="GeneID" id="54474454"/>